<dbReference type="InterPro" id="IPR050107">
    <property type="entry name" value="ABC_carbohydrate_import_ATPase"/>
</dbReference>
<evidence type="ECO:0000313" key="11">
    <source>
        <dbReference type="EMBL" id="HBT49049.1"/>
    </source>
</evidence>
<keyword evidence="3" id="KW-1003">Cell membrane</keyword>
<dbReference type="GO" id="GO:0005524">
    <property type="term" value="F:ATP binding"/>
    <property type="evidence" value="ECO:0007669"/>
    <property type="project" value="UniProtKB-KW"/>
</dbReference>
<evidence type="ECO:0000256" key="3">
    <source>
        <dbReference type="ARBA" id="ARBA00022475"/>
    </source>
</evidence>
<dbReference type="SMART" id="SM00382">
    <property type="entry name" value="AAA"/>
    <property type="match status" value="2"/>
</dbReference>
<dbReference type="InterPro" id="IPR003439">
    <property type="entry name" value="ABC_transporter-like_ATP-bd"/>
</dbReference>
<keyword evidence="2" id="KW-0813">Transport</keyword>
<evidence type="ECO:0000256" key="9">
    <source>
        <dbReference type="ARBA" id="ARBA00023136"/>
    </source>
</evidence>
<dbReference type="InterPro" id="IPR017871">
    <property type="entry name" value="ABC_transporter-like_CS"/>
</dbReference>
<keyword evidence="4" id="KW-0762">Sugar transport</keyword>
<keyword evidence="5" id="KW-0677">Repeat</keyword>
<dbReference type="PANTHER" id="PTHR43790">
    <property type="entry name" value="CARBOHYDRATE TRANSPORT ATP-BINDING PROTEIN MG119-RELATED"/>
    <property type="match status" value="1"/>
</dbReference>
<dbReference type="FunFam" id="3.40.50.300:FF:000127">
    <property type="entry name" value="Ribose import ATP-binding protein RbsA"/>
    <property type="match status" value="1"/>
</dbReference>
<dbReference type="Gene3D" id="3.40.50.300">
    <property type="entry name" value="P-loop containing nucleotide triphosphate hydrolases"/>
    <property type="match status" value="2"/>
</dbReference>
<dbReference type="GO" id="GO:0016887">
    <property type="term" value="F:ATP hydrolysis activity"/>
    <property type="evidence" value="ECO:0007669"/>
    <property type="project" value="InterPro"/>
</dbReference>
<protein>
    <submittedName>
        <fullName evidence="11">ABC transporter ATP-binding protein</fullName>
    </submittedName>
</protein>
<accession>A0A101E6E1</accession>
<dbReference type="Pfam" id="PF00005">
    <property type="entry name" value="ABC_tran"/>
    <property type="match status" value="2"/>
</dbReference>
<evidence type="ECO:0000256" key="7">
    <source>
        <dbReference type="ARBA" id="ARBA00022840"/>
    </source>
</evidence>
<dbReference type="CDD" id="cd03216">
    <property type="entry name" value="ABC_Carb_Monos_I"/>
    <property type="match status" value="1"/>
</dbReference>
<dbReference type="CDD" id="cd03215">
    <property type="entry name" value="ABC_Carb_Monos_II"/>
    <property type="match status" value="1"/>
</dbReference>
<evidence type="ECO:0000259" key="10">
    <source>
        <dbReference type="PROSITE" id="PS50893"/>
    </source>
</evidence>
<evidence type="ECO:0000256" key="1">
    <source>
        <dbReference type="ARBA" id="ARBA00004202"/>
    </source>
</evidence>
<dbReference type="Proteomes" id="UP000264445">
    <property type="component" value="Unassembled WGS sequence"/>
</dbReference>
<evidence type="ECO:0000256" key="2">
    <source>
        <dbReference type="ARBA" id="ARBA00022448"/>
    </source>
</evidence>
<evidence type="ECO:0000256" key="6">
    <source>
        <dbReference type="ARBA" id="ARBA00022741"/>
    </source>
</evidence>
<proteinExistence type="predicted"/>
<dbReference type="GO" id="GO:0005886">
    <property type="term" value="C:plasma membrane"/>
    <property type="evidence" value="ECO:0007669"/>
    <property type="project" value="UniProtKB-SubCell"/>
</dbReference>
<sequence>MGAPLIELVNVNKSFSGVQVLFNVNFKVYPGEIHCLVGENGAGKSTLMKILSGVYPYGEYEGEILIEGNPVRFFSIKDSERAGISIIHQELSLVPEMTVYENIFLGNEIRKGAVVDVMEEIARAKELLKKVKGEEISPTAKAKDLSVSMQQLVEIAKALSKNPKVLILDEPTSALSETESENLLSLLKELKEQGVTIILISHRLKEVLKVADSITVLRDGRTVAYFDCKKEEVDEQKIIKHMVGREITNLYPPPLSKPSDEVVMEVKNWSVVDPKTGRYLVKDVNLKVRKGEIVGLFGLVGAGRTELGLSLFGNPYRYFVQGEIFLNGQRVHFRKPADAIRYKLLYLTEDRKQKGLILINTVKENITLSNLKTLTKQMVIDELEEIAVAQNFQKKLGIKARHVEVKVSTLSGGNQQKVLVAKGLFVEPEVIILDEPTRGVDVGAKYEIYTLIRQLAMEGKAILLISSELPEILGLSDRIYVMSKGRITGELKGDEANQEKVMAYAVI</sequence>
<dbReference type="InterPro" id="IPR003593">
    <property type="entry name" value="AAA+_ATPase"/>
</dbReference>
<keyword evidence="7 11" id="KW-0067">ATP-binding</keyword>
<name>A0A101E6E1_9THEO</name>
<dbReference type="InterPro" id="IPR027417">
    <property type="entry name" value="P-loop_NTPase"/>
</dbReference>
<keyword evidence="8" id="KW-1278">Translocase</keyword>
<dbReference type="AlphaFoldDB" id="A0A101E6E1"/>
<evidence type="ECO:0000256" key="5">
    <source>
        <dbReference type="ARBA" id="ARBA00022737"/>
    </source>
</evidence>
<feature type="domain" description="ABC transporter" evidence="10">
    <location>
        <begin position="266"/>
        <end position="507"/>
    </location>
</feature>
<comment type="caution">
    <text evidence="11">The sequence shown here is derived from an EMBL/GenBank/DDBJ whole genome shotgun (WGS) entry which is preliminary data.</text>
</comment>
<comment type="subcellular location">
    <subcellularLocation>
        <location evidence="1">Cell membrane</location>
        <topology evidence="1">Peripheral membrane protein</topology>
    </subcellularLocation>
</comment>
<dbReference type="RefSeq" id="WP_278428917.1">
    <property type="nucleotide sequence ID" value="NZ_DOLB01000075.1"/>
</dbReference>
<evidence type="ECO:0000313" key="12">
    <source>
        <dbReference type="Proteomes" id="UP000264445"/>
    </source>
</evidence>
<dbReference type="PANTHER" id="PTHR43790:SF1">
    <property type="entry name" value="XYLOSE IMPORT ATP-BINDING PROTEIN XYLG"/>
    <property type="match status" value="1"/>
</dbReference>
<dbReference type="PROSITE" id="PS50893">
    <property type="entry name" value="ABC_TRANSPORTER_2"/>
    <property type="match status" value="2"/>
</dbReference>
<feature type="domain" description="ABC transporter" evidence="10">
    <location>
        <begin position="6"/>
        <end position="244"/>
    </location>
</feature>
<evidence type="ECO:0000256" key="4">
    <source>
        <dbReference type="ARBA" id="ARBA00022597"/>
    </source>
</evidence>
<keyword evidence="9" id="KW-0472">Membrane</keyword>
<keyword evidence="6" id="KW-0547">Nucleotide-binding</keyword>
<dbReference type="SUPFAM" id="SSF52540">
    <property type="entry name" value="P-loop containing nucleoside triphosphate hydrolases"/>
    <property type="match status" value="2"/>
</dbReference>
<organism evidence="11 12">
    <name type="scientific">Caldanaerobacter subterraneus</name>
    <dbReference type="NCBI Taxonomy" id="911092"/>
    <lineage>
        <taxon>Bacteria</taxon>
        <taxon>Bacillati</taxon>
        <taxon>Bacillota</taxon>
        <taxon>Clostridia</taxon>
        <taxon>Thermoanaerobacterales</taxon>
        <taxon>Thermoanaerobacteraceae</taxon>
        <taxon>Caldanaerobacter</taxon>
    </lineage>
</organism>
<gene>
    <name evidence="11" type="ORF">DEA61_04240</name>
</gene>
<evidence type="ECO:0000256" key="8">
    <source>
        <dbReference type="ARBA" id="ARBA00022967"/>
    </source>
</evidence>
<dbReference type="EMBL" id="DOLB01000075">
    <property type="protein sequence ID" value="HBT49049.1"/>
    <property type="molecule type" value="Genomic_DNA"/>
</dbReference>
<reference evidence="11 12" key="1">
    <citation type="journal article" date="2018" name="Nat. Biotechnol.">
        <title>A standardized bacterial taxonomy based on genome phylogeny substantially revises the tree of life.</title>
        <authorList>
            <person name="Parks D.H."/>
            <person name="Chuvochina M."/>
            <person name="Waite D.W."/>
            <person name="Rinke C."/>
            <person name="Skarshewski A."/>
            <person name="Chaumeil P.A."/>
            <person name="Hugenholtz P."/>
        </authorList>
    </citation>
    <scope>NUCLEOTIDE SEQUENCE [LARGE SCALE GENOMIC DNA]</scope>
    <source>
        <strain evidence="11">UBA12544</strain>
    </source>
</reference>
<dbReference type="PROSITE" id="PS00211">
    <property type="entry name" value="ABC_TRANSPORTER_1"/>
    <property type="match status" value="1"/>
</dbReference>